<dbReference type="Gene3D" id="3.40.50.1820">
    <property type="entry name" value="alpha/beta hydrolase"/>
    <property type="match status" value="1"/>
</dbReference>
<dbReference type="PANTHER" id="PTHR37574:SF1">
    <property type="entry name" value="LIPASE B"/>
    <property type="match status" value="1"/>
</dbReference>
<dbReference type="SUPFAM" id="SSF53474">
    <property type="entry name" value="alpha/beta-Hydrolases"/>
    <property type="match status" value="1"/>
</dbReference>
<keyword evidence="3" id="KW-1185">Reference proteome</keyword>
<reference evidence="2 3" key="1">
    <citation type="journal article" date="2018" name="IMA Fungus">
        <title>IMA Genome-F 10: Nine draft genome sequences of Claviceps purpurea s.lat., including C. arundinis, C. humidiphila, and C. cf. spartinae, pseudomolecules for the pitch canker pathogen Fusarium circinatum, draft genome of Davidsoniella eucalypti, Grosmannia galeiformis, Quambalaria eucalypti, and Teratosphaeria destructans.</title>
        <authorList>
            <person name="Wingfield B.D."/>
            <person name="Liu M."/>
            <person name="Nguyen H.D."/>
            <person name="Lane F.A."/>
            <person name="Morgan S.W."/>
            <person name="De Vos L."/>
            <person name="Wilken P.M."/>
            <person name="Duong T.A."/>
            <person name="Aylward J."/>
            <person name="Coetzee M.P."/>
            <person name="Dadej K."/>
            <person name="De Beer Z.W."/>
            <person name="Findlay W."/>
            <person name="Havenga M."/>
            <person name="Kolarik M."/>
            <person name="Menzies J.G."/>
            <person name="Naidoo K."/>
            <person name="Pochopski O."/>
            <person name="Shoukouhi P."/>
            <person name="Santana Q.C."/>
            <person name="Seifert K.A."/>
            <person name="Soal N."/>
            <person name="Steenkamp E.T."/>
            <person name="Tatham C.T."/>
            <person name="van der Nest M.A."/>
            <person name="Wingfield M.J."/>
        </authorList>
    </citation>
    <scope>NUCLEOTIDE SEQUENCE [LARGE SCALE GENOMIC DNA]</scope>
    <source>
        <strain evidence="2">CMW44962</strain>
    </source>
</reference>
<evidence type="ECO:0000256" key="1">
    <source>
        <dbReference type="SAM" id="SignalP"/>
    </source>
</evidence>
<gene>
    <name evidence="2" type="ORF">Tdes44962_MAKER05145</name>
</gene>
<feature type="chain" id="PRO_5040764863" evidence="1">
    <location>
        <begin position="29"/>
        <end position="447"/>
    </location>
</feature>
<feature type="signal peptide" evidence="1">
    <location>
        <begin position="1"/>
        <end position="28"/>
    </location>
</feature>
<dbReference type="EMBL" id="RIBY02002300">
    <property type="protein sequence ID" value="KAH9820451.1"/>
    <property type="molecule type" value="Genomic_DNA"/>
</dbReference>
<comment type="caution">
    <text evidence="2">The sequence shown here is derived from an EMBL/GenBank/DDBJ whole genome shotgun (WGS) entry which is preliminary data.</text>
</comment>
<evidence type="ECO:0000313" key="2">
    <source>
        <dbReference type="EMBL" id="KAH9820451.1"/>
    </source>
</evidence>
<dbReference type="AlphaFoldDB" id="A0A9W7VZK4"/>
<protein>
    <submittedName>
        <fullName evidence="2">Lipase</fullName>
    </submittedName>
</protein>
<name>A0A9W7VZK4_9PEZI</name>
<sequence>MPSFVRKSPWTYHLLHILFTAAISTALATEERRDLLGSILPGLGSDATNAVAVANALINGIEATVPLTTLTSPEQALSTLARIFNTTTNFLDTIPALIAASFDPRDIEKIVEGFSPALNSFNNRNPAPPKTIYPIAAPGDAPYTVSEAALRSAIYIPSTFTYGAKPPVLLFPGTGIPGGSMFSYNYGTQLAKLPNADPLWVNVPGISLGDAQVTAEYAAYAINYIAAITRRNVTVVSHSQGSLNVQWALKYWPSTRSVITDYVALSPDFHGTVLTILICPASLPILGCTPAILQQKVDSEFVQTLLANGGDSAYVRTTTVRSAIDMVVQPQTGVEPSGVLKDARNVGVKNYLVQTECPIAPAGLLVTHQGIIYNSLAYDLVLDVLDNGGPGEVSRLDLGKTCSRIVAQGQTLEDLVAAEATLVLFYLNFLKYEPRAFVEPPIMSYAA</sequence>
<evidence type="ECO:0000313" key="3">
    <source>
        <dbReference type="Proteomes" id="UP001138500"/>
    </source>
</evidence>
<dbReference type="InterPro" id="IPR053228">
    <property type="entry name" value="Stereospecific_Lipase"/>
</dbReference>
<dbReference type="InterPro" id="IPR029058">
    <property type="entry name" value="AB_hydrolase_fold"/>
</dbReference>
<accession>A0A9W7VZK4</accession>
<dbReference type="OrthoDB" id="4605274at2759"/>
<dbReference type="PANTHER" id="PTHR37574">
    <property type="entry name" value="LIPASE B"/>
    <property type="match status" value="1"/>
</dbReference>
<dbReference type="Proteomes" id="UP001138500">
    <property type="component" value="Unassembled WGS sequence"/>
</dbReference>
<reference evidence="2 3" key="2">
    <citation type="journal article" date="2021" name="Curr. Genet.">
        <title>Genetic response to nitrogen starvation in the aggressive Eucalyptus foliar pathogen Teratosphaeria destructans.</title>
        <authorList>
            <person name="Havenga M."/>
            <person name="Wingfield B.D."/>
            <person name="Wingfield M.J."/>
            <person name="Dreyer L.L."/>
            <person name="Roets F."/>
            <person name="Aylward J."/>
        </authorList>
    </citation>
    <scope>NUCLEOTIDE SEQUENCE [LARGE SCALE GENOMIC DNA]</scope>
    <source>
        <strain evidence="2">CMW44962</strain>
    </source>
</reference>
<organism evidence="2 3">
    <name type="scientific">Teratosphaeria destructans</name>
    <dbReference type="NCBI Taxonomy" id="418781"/>
    <lineage>
        <taxon>Eukaryota</taxon>
        <taxon>Fungi</taxon>
        <taxon>Dikarya</taxon>
        <taxon>Ascomycota</taxon>
        <taxon>Pezizomycotina</taxon>
        <taxon>Dothideomycetes</taxon>
        <taxon>Dothideomycetidae</taxon>
        <taxon>Mycosphaerellales</taxon>
        <taxon>Teratosphaeriaceae</taxon>
        <taxon>Teratosphaeria</taxon>
    </lineage>
</organism>
<keyword evidence="1" id="KW-0732">Signal</keyword>
<proteinExistence type="predicted"/>